<keyword evidence="2" id="KW-1185">Reference proteome</keyword>
<evidence type="ECO:0000313" key="2">
    <source>
        <dbReference type="Proteomes" id="UP000218689"/>
    </source>
</evidence>
<dbReference type="EMBL" id="BEDT01000002">
    <property type="protein sequence ID" value="GAX47383.1"/>
    <property type="molecule type" value="Genomic_DNA"/>
</dbReference>
<reference evidence="2" key="1">
    <citation type="submission" date="2017-08" db="EMBL/GenBank/DDBJ databases">
        <title>Draft genome sequence of Lactococcus sp. strain Rs-Y01, isolated from the gut of the lower termite Reticulitermes speratus.</title>
        <authorList>
            <person name="Ohkuma M."/>
            <person name="Yuki M."/>
        </authorList>
    </citation>
    <scope>NUCLEOTIDE SEQUENCE [LARGE SCALE GENOMIC DNA]</scope>
    <source>
        <strain evidence="2">Rs-Y01</strain>
    </source>
</reference>
<dbReference type="OrthoDB" id="2242469at2"/>
<protein>
    <submittedName>
        <fullName evidence="1">Uncharacterized protein</fullName>
    </submittedName>
</protein>
<accession>A0A224XCN1</accession>
<organism evidence="1 2">
    <name type="scientific">Pseudolactococcus reticulitermitis</name>
    <dbReference type="NCBI Taxonomy" id="2025039"/>
    <lineage>
        <taxon>Bacteria</taxon>
        <taxon>Bacillati</taxon>
        <taxon>Bacillota</taxon>
        <taxon>Bacilli</taxon>
        <taxon>Lactobacillales</taxon>
        <taxon>Streptococcaceae</taxon>
        <taxon>Pseudolactococcus</taxon>
    </lineage>
</organism>
<comment type="caution">
    <text evidence="1">The sequence shown here is derived from an EMBL/GenBank/DDBJ whole genome shotgun (WGS) entry which is preliminary data.</text>
</comment>
<proteinExistence type="predicted"/>
<name>A0A224XCN1_9LACT</name>
<sequence>MDNQTFVERVATYYTIDDYANYAVIYFKSNEIEPMKQVKLYKTEDPNLAHAFDQYIANFDVKALTEAKWRVNPEYWLEKVITPDIVEQFYVDWLAELKTLQENIKK</sequence>
<dbReference type="Proteomes" id="UP000218689">
    <property type="component" value="Unassembled WGS sequence"/>
</dbReference>
<evidence type="ECO:0000313" key="1">
    <source>
        <dbReference type="EMBL" id="GAX47383.1"/>
    </source>
</evidence>
<dbReference type="AlphaFoldDB" id="A0A224XCN1"/>
<gene>
    <name evidence="1" type="ORF">RsY01_983</name>
</gene>
<dbReference type="RefSeq" id="WP_094784437.1">
    <property type="nucleotide sequence ID" value="NZ_BEDT01000002.1"/>
</dbReference>